<dbReference type="PANTHER" id="PTHR30543:SF21">
    <property type="entry name" value="NAD(P)H-DEPENDENT FMN REDUCTASE LOT6"/>
    <property type="match status" value="1"/>
</dbReference>
<comment type="caution">
    <text evidence="2">The sequence shown here is derived from an EMBL/GenBank/DDBJ whole genome shotgun (WGS) entry which is preliminary data.</text>
</comment>
<dbReference type="InterPro" id="IPR005025">
    <property type="entry name" value="FMN_Rdtase-like_dom"/>
</dbReference>
<evidence type="ECO:0000259" key="1">
    <source>
        <dbReference type="Pfam" id="PF03358"/>
    </source>
</evidence>
<dbReference type="Gene3D" id="3.40.50.360">
    <property type="match status" value="1"/>
</dbReference>
<dbReference type="RefSeq" id="WP_211852770.1">
    <property type="nucleotide sequence ID" value="NZ_JAAGBB010000012.1"/>
</dbReference>
<proteinExistence type="predicted"/>
<name>A0ABS5EXU2_9PROT</name>
<accession>A0ABS5EXU2</accession>
<evidence type="ECO:0000313" key="2">
    <source>
        <dbReference type="EMBL" id="MBR0665111.1"/>
    </source>
</evidence>
<evidence type="ECO:0000313" key="3">
    <source>
        <dbReference type="Proteomes" id="UP001196870"/>
    </source>
</evidence>
<gene>
    <name evidence="2" type="ORF">GXW71_12170</name>
</gene>
<dbReference type="InterPro" id="IPR029039">
    <property type="entry name" value="Flavoprotein-like_sf"/>
</dbReference>
<dbReference type="Proteomes" id="UP001196870">
    <property type="component" value="Unassembled WGS sequence"/>
</dbReference>
<protein>
    <submittedName>
        <fullName evidence="2">NAD(P)H-dependent oxidoreductase</fullName>
    </submittedName>
</protein>
<dbReference type="InterPro" id="IPR050712">
    <property type="entry name" value="NAD(P)H-dep_reductase"/>
</dbReference>
<sequence>MPKLLVVCGSLRRASYNRVIAHALPALAPAGVAIEIFEGLGDFPLYDGDVEAAGMPAPATALAARIAAADGVIIVTPEYNYSMPGVLKNGIDWLSRLKPQPLAGKPVAIQTASMGAMGGVRCQHHLRQTLVALEARVLNKPEIMVGQAQNKLSADAITDEPTRGLIAKQLAVFAEFVRKG</sequence>
<dbReference type="SUPFAM" id="SSF52218">
    <property type="entry name" value="Flavoproteins"/>
    <property type="match status" value="1"/>
</dbReference>
<reference evidence="3" key="1">
    <citation type="journal article" date="2021" name="Syst. Appl. Microbiol.">
        <title>Roseomonas hellenica sp. nov., isolated from roots of wild-growing Alkanna tinctoria.</title>
        <authorList>
            <person name="Rat A."/>
            <person name="Naranjo H.D."/>
            <person name="Lebbe L."/>
            <person name="Cnockaert M."/>
            <person name="Krigas N."/>
            <person name="Grigoriadou K."/>
            <person name="Maloupa E."/>
            <person name="Willems A."/>
        </authorList>
    </citation>
    <scope>NUCLEOTIDE SEQUENCE [LARGE SCALE GENOMIC DNA]</scope>
    <source>
        <strain evidence="3">LMG 31523</strain>
    </source>
</reference>
<dbReference type="PANTHER" id="PTHR30543">
    <property type="entry name" value="CHROMATE REDUCTASE"/>
    <property type="match status" value="1"/>
</dbReference>
<keyword evidence="3" id="KW-1185">Reference proteome</keyword>
<dbReference type="Pfam" id="PF03358">
    <property type="entry name" value="FMN_red"/>
    <property type="match status" value="1"/>
</dbReference>
<feature type="domain" description="NADPH-dependent FMN reductase-like" evidence="1">
    <location>
        <begin position="2"/>
        <end position="149"/>
    </location>
</feature>
<organism evidence="2 3">
    <name type="scientific">Plastoroseomonas hellenica</name>
    <dbReference type="NCBI Taxonomy" id="2687306"/>
    <lineage>
        <taxon>Bacteria</taxon>
        <taxon>Pseudomonadati</taxon>
        <taxon>Pseudomonadota</taxon>
        <taxon>Alphaproteobacteria</taxon>
        <taxon>Acetobacterales</taxon>
        <taxon>Acetobacteraceae</taxon>
        <taxon>Plastoroseomonas</taxon>
    </lineage>
</organism>
<dbReference type="EMBL" id="JAAGBB010000012">
    <property type="protein sequence ID" value="MBR0665111.1"/>
    <property type="molecule type" value="Genomic_DNA"/>
</dbReference>